<proteinExistence type="predicted"/>
<evidence type="ECO:0000259" key="6">
    <source>
        <dbReference type="Pfam" id="PF12345"/>
    </source>
</evidence>
<organism evidence="7 8">
    <name type="scientific">Roseiconus nitratireducens</name>
    <dbReference type="NCBI Taxonomy" id="2605748"/>
    <lineage>
        <taxon>Bacteria</taxon>
        <taxon>Pseudomonadati</taxon>
        <taxon>Planctomycetota</taxon>
        <taxon>Planctomycetia</taxon>
        <taxon>Pirellulales</taxon>
        <taxon>Pirellulaceae</taxon>
        <taxon>Roseiconus</taxon>
    </lineage>
</organism>
<accession>A0A5M6DDI4</accession>
<dbReference type="SFLD" id="SFLDG01067">
    <property type="entry name" value="SPASM/twitch_domain_containing"/>
    <property type="match status" value="1"/>
</dbReference>
<evidence type="ECO:0000256" key="1">
    <source>
        <dbReference type="ARBA" id="ARBA00001966"/>
    </source>
</evidence>
<dbReference type="SUPFAM" id="SSF102114">
    <property type="entry name" value="Radical SAM enzymes"/>
    <property type="match status" value="1"/>
</dbReference>
<keyword evidence="5" id="KW-0411">Iron-sulfur</keyword>
<keyword evidence="2" id="KW-0949">S-adenosyl-L-methionine</keyword>
<keyword evidence="3" id="KW-0479">Metal-binding</keyword>
<dbReference type="AlphaFoldDB" id="A0A5M6DDI4"/>
<dbReference type="PANTHER" id="PTHR43728:SF1">
    <property type="entry name" value="FE-S OXIDOREDUCTASE"/>
    <property type="match status" value="1"/>
</dbReference>
<dbReference type="GO" id="GO:0003824">
    <property type="term" value="F:catalytic activity"/>
    <property type="evidence" value="ECO:0007669"/>
    <property type="project" value="InterPro"/>
</dbReference>
<evidence type="ECO:0000256" key="2">
    <source>
        <dbReference type="ARBA" id="ARBA00022691"/>
    </source>
</evidence>
<dbReference type="CDD" id="cd01335">
    <property type="entry name" value="Radical_SAM"/>
    <property type="match status" value="1"/>
</dbReference>
<evidence type="ECO:0000256" key="3">
    <source>
        <dbReference type="ARBA" id="ARBA00022723"/>
    </source>
</evidence>
<reference evidence="7 8" key="1">
    <citation type="submission" date="2019-08" db="EMBL/GenBank/DDBJ databases">
        <authorList>
            <person name="Dhanesh K."/>
            <person name="Kumar G."/>
            <person name="Sasikala C."/>
            <person name="Venkata Ramana C."/>
        </authorList>
    </citation>
    <scope>NUCLEOTIDE SEQUENCE [LARGE SCALE GENOMIC DNA]</scope>
    <source>
        <strain evidence="7 8">JC645</strain>
    </source>
</reference>
<name>A0A5M6DDI4_9BACT</name>
<dbReference type="SFLD" id="SFLDS00029">
    <property type="entry name" value="Radical_SAM"/>
    <property type="match status" value="1"/>
</dbReference>
<dbReference type="Gene3D" id="3.20.20.70">
    <property type="entry name" value="Aldolase class I"/>
    <property type="match status" value="1"/>
</dbReference>
<dbReference type="Proteomes" id="UP000324479">
    <property type="component" value="Unassembled WGS sequence"/>
</dbReference>
<dbReference type="InterPro" id="IPR013785">
    <property type="entry name" value="Aldolase_TIM"/>
</dbReference>
<dbReference type="GO" id="GO:0046872">
    <property type="term" value="F:metal ion binding"/>
    <property type="evidence" value="ECO:0007669"/>
    <property type="project" value="UniProtKB-KW"/>
</dbReference>
<keyword evidence="4" id="KW-0408">Iron</keyword>
<sequence>MKALLPVINAGLPSGVVQPFSDRLAAEGMTLERTAVTQLQINLGKLCNQACTHCHVEAGPTKTRENMSRETADRIIQLAQSCRDLSLVDLTGGAPEMNANFRRLVTEFRSTGLRVIDRCNLTILQQPSYRWVAPFLAENQVDIVASLPCYLEDNVDAQRGSGVFAQSIEALLQLNALGYGREDSPLRLDLVYNPTGPSLPPNQQSLQADYQRELKRRYGIQFDRLLTITNIPIKRYATYLLKRGDLDRYLRLLAEHFNADAAKGVMCRSLVSVGWDGAIYDCDFNQMIDMPAAAEPSATIWDIASLDEFAGKSIATADHCYGCTAGAGSGCGGALT</sequence>
<dbReference type="RefSeq" id="WP_150076136.1">
    <property type="nucleotide sequence ID" value="NZ_VWOX01000004.1"/>
</dbReference>
<dbReference type="InterPro" id="IPR024521">
    <property type="entry name" value="ArsS-like_C"/>
</dbReference>
<comment type="caution">
    <text evidence="7">The sequence shown here is derived from an EMBL/GenBank/DDBJ whole genome shotgun (WGS) entry which is preliminary data.</text>
</comment>
<dbReference type="NCBIfam" id="TIGR04167">
    <property type="entry name" value="rSAM_SeCys"/>
    <property type="match status" value="1"/>
</dbReference>
<evidence type="ECO:0000313" key="7">
    <source>
        <dbReference type="EMBL" id="KAA5544526.1"/>
    </source>
</evidence>
<protein>
    <submittedName>
        <fullName evidence="7">Radical SAM/Cys-rich domain protein</fullName>
    </submittedName>
</protein>
<dbReference type="Pfam" id="PF12345">
    <property type="entry name" value="DUF3641"/>
    <property type="match status" value="1"/>
</dbReference>
<dbReference type="InterPro" id="IPR026351">
    <property type="entry name" value="rSAM_ArsS-like"/>
</dbReference>
<dbReference type="GO" id="GO:0051536">
    <property type="term" value="F:iron-sulfur cluster binding"/>
    <property type="evidence" value="ECO:0007669"/>
    <property type="project" value="UniProtKB-KW"/>
</dbReference>
<dbReference type="EMBL" id="VWOX01000004">
    <property type="protein sequence ID" value="KAA5544526.1"/>
    <property type="molecule type" value="Genomic_DNA"/>
</dbReference>
<dbReference type="InterPro" id="IPR007197">
    <property type="entry name" value="rSAM"/>
</dbReference>
<gene>
    <name evidence="7" type="ORF">FYK55_09390</name>
</gene>
<evidence type="ECO:0000313" key="8">
    <source>
        <dbReference type="Proteomes" id="UP000324479"/>
    </source>
</evidence>
<dbReference type="PANTHER" id="PTHR43728">
    <property type="entry name" value="SLR0304 PROTEIN"/>
    <property type="match status" value="1"/>
</dbReference>
<comment type="cofactor">
    <cofactor evidence="1">
        <name>[4Fe-4S] cluster</name>
        <dbReference type="ChEBI" id="CHEBI:49883"/>
    </cofactor>
</comment>
<keyword evidence="8" id="KW-1185">Reference proteome</keyword>
<evidence type="ECO:0000256" key="5">
    <source>
        <dbReference type="ARBA" id="ARBA00023014"/>
    </source>
</evidence>
<feature type="domain" description="Arsenosugar biosynthesis radical SAM protein ArsS-like C-terminal" evidence="6">
    <location>
        <begin position="199"/>
        <end position="334"/>
    </location>
</feature>
<evidence type="ECO:0000256" key="4">
    <source>
        <dbReference type="ARBA" id="ARBA00023004"/>
    </source>
</evidence>
<dbReference type="InterPro" id="IPR058240">
    <property type="entry name" value="rSAM_sf"/>
</dbReference>